<name>A0A834H439_RHOSS</name>
<evidence type="ECO:0000313" key="5">
    <source>
        <dbReference type="Proteomes" id="UP000626092"/>
    </source>
</evidence>
<dbReference type="OrthoDB" id="1738230at2759"/>
<gene>
    <name evidence="4" type="ORF">RHSIM_Rhsim04G0150500</name>
</gene>
<protein>
    <recommendedName>
        <fullName evidence="3">Protein kinase domain-containing protein</fullName>
    </recommendedName>
</protein>
<evidence type="ECO:0000259" key="3">
    <source>
        <dbReference type="PROSITE" id="PS50011"/>
    </source>
</evidence>
<proteinExistence type="predicted"/>
<dbReference type="GO" id="GO:0005737">
    <property type="term" value="C:cytoplasm"/>
    <property type="evidence" value="ECO:0007669"/>
    <property type="project" value="TreeGrafter"/>
</dbReference>
<dbReference type="InterPro" id="IPR001245">
    <property type="entry name" value="Ser-Thr/Tyr_kinase_cat_dom"/>
</dbReference>
<dbReference type="InterPro" id="IPR011009">
    <property type="entry name" value="Kinase-like_dom_sf"/>
</dbReference>
<dbReference type="InterPro" id="IPR045039">
    <property type="entry name" value="NSI-like"/>
</dbReference>
<dbReference type="GO" id="GO:0008080">
    <property type="term" value="F:N-acetyltransferase activity"/>
    <property type="evidence" value="ECO:0007669"/>
    <property type="project" value="InterPro"/>
</dbReference>
<dbReference type="Gene3D" id="1.10.510.10">
    <property type="entry name" value="Transferase(Phosphotransferase) domain 1"/>
    <property type="match status" value="1"/>
</dbReference>
<dbReference type="GO" id="GO:0004672">
    <property type="term" value="F:protein kinase activity"/>
    <property type="evidence" value="ECO:0007669"/>
    <property type="project" value="InterPro"/>
</dbReference>
<dbReference type="PANTHER" id="PTHR43626">
    <property type="entry name" value="ACYL-COA N-ACYLTRANSFERASE"/>
    <property type="match status" value="1"/>
</dbReference>
<evidence type="ECO:0000313" key="4">
    <source>
        <dbReference type="EMBL" id="KAF7146673.1"/>
    </source>
</evidence>
<dbReference type="Gene3D" id="3.40.630.30">
    <property type="match status" value="1"/>
</dbReference>
<organism evidence="4 5">
    <name type="scientific">Rhododendron simsii</name>
    <name type="common">Sims's rhododendron</name>
    <dbReference type="NCBI Taxonomy" id="118357"/>
    <lineage>
        <taxon>Eukaryota</taxon>
        <taxon>Viridiplantae</taxon>
        <taxon>Streptophyta</taxon>
        <taxon>Embryophyta</taxon>
        <taxon>Tracheophyta</taxon>
        <taxon>Spermatophyta</taxon>
        <taxon>Magnoliopsida</taxon>
        <taxon>eudicotyledons</taxon>
        <taxon>Gunneridae</taxon>
        <taxon>Pentapetalae</taxon>
        <taxon>asterids</taxon>
        <taxon>Ericales</taxon>
        <taxon>Ericaceae</taxon>
        <taxon>Ericoideae</taxon>
        <taxon>Rhodoreae</taxon>
        <taxon>Rhododendron</taxon>
    </lineage>
</organism>
<reference evidence="4" key="1">
    <citation type="submission" date="2019-11" db="EMBL/GenBank/DDBJ databases">
        <authorList>
            <person name="Liu Y."/>
            <person name="Hou J."/>
            <person name="Li T.-Q."/>
            <person name="Guan C.-H."/>
            <person name="Wu X."/>
            <person name="Wu H.-Z."/>
            <person name="Ling F."/>
            <person name="Zhang R."/>
            <person name="Shi X.-G."/>
            <person name="Ren J.-P."/>
            <person name="Chen E.-F."/>
            <person name="Sun J.-M."/>
        </authorList>
    </citation>
    <scope>NUCLEOTIDE SEQUENCE</scope>
    <source>
        <strain evidence="4">Adult_tree_wgs_1</strain>
        <tissue evidence="4">Leaves</tissue>
    </source>
</reference>
<dbReference type="InterPro" id="IPR000719">
    <property type="entry name" value="Prot_kinase_dom"/>
</dbReference>
<dbReference type="Proteomes" id="UP000626092">
    <property type="component" value="Unassembled WGS sequence"/>
</dbReference>
<dbReference type="GO" id="GO:0005524">
    <property type="term" value="F:ATP binding"/>
    <property type="evidence" value="ECO:0007669"/>
    <property type="project" value="InterPro"/>
</dbReference>
<dbReference type="Pfam" id="PF07714">
    <property type="entry name" value="PK_Tyr_Ser-Thr"/>
    <property type="match status" value="1"/>
</dbReference>
<feature type="domain" description="Protein kinase" evidence="3">
    <location>
        <begin position="161"/>
        <end position="410"/>
    </location>
</feature>
<dbReference type="PANTHER" id="PTHR43626:SF4">
    <property type="entry name" value="GCN5-RELATED N-ACETYLTRANSFERASE 2, CHLOROPLASTIC"/>
    <property type="match status" value="1"/>
</dbReference>
<dbReference type="SUPFAM" id="SSF56112">
    <property type="entry name" value="Protein kinase-like (PK-like)"/>
    <property type="match status" value="1"/>
</dbReference>
<dbReference type="PROSITE" id="PS50011">
    <property type="entry name" value="PROTEIN_KINASE_DOM"/>
    <property type="match status" value="1"/>
</dbReference>
<dbReference type="EMBL" id="WJXA01000004">
    <property type="protein sequence ID" value="KAF7146673.1"/>
    <property type="molecule type" value="Genomic_DNA"/>
</dbReference>
<evidence type="ECO:0000256" key="1">
    <source>
        <dbReference type="ARBA" id="ARBA00022679"/>
    </source>
</evidence>
<comment type="caution">
    <text evidence="4">The sequence shown here is derived from an EMBL/GenBank/DDBJ whole genome shotgun (WGS) entry which is preliminary data.</text>
</comment>
<sequence length="410" mass="46225">MHLPLWKRKRNHYLKSLLLKNPTQIIEAPSTVEEEEEPLPEEFVLIEKTHPDGSIEQIFFSSGGDVDVHDLEALCDKNSDVFHQGLIGGLALEATVKNSSGFEKYLHGTMVAALHSIRKSPGEEENDQMMLIGMARATSDHTFNATIWDVLVDPDYQALVEKLIRILLQRDIGSIILFADSQVVEFYRNLDFEPDPEGIKGMHEYFGIWELGFPLCILVVIFSVSKDSEANATLLDYIISLSENSKLTSPFQAIKRDVEFVGISLSLSLSLLQDLTCREYQYSSAVSQRRRTILGSRLRHPSIVSLLGYCLEHIQHLLVYDYVRNLTLDDALHSDAYMTLSWGQCLRIALGVARALDYLHSTCLPPVSHSNLKATNILLDEELMRRLSDCGLAVLRPLTSNNVKLKVQND</sequence>
<evidence type="ECO:0000256" key="2">
    <source>
        <dbReference type="ARBA" id="ARBA00023315"/>
    </source>
</evidence>
<keyword evidence="1" id="KW-0808">Transferase</keyword>
<keyword evidence="2" id="KW-0012">Acyltransferase</keyword>
<accession>A0A834H439</accession>
<dbReference type="AlphaFoldDB" id="A0A834H439"/>
<dbReference type="InterPro" id="IPR016181">
    <property type="entry name" value="Acyl_CoA_acyltransferase"/>
</dbReference>
<dbReference type="SUPFAM" id="SSF55729">
    <property type="entry name" value="Acyl-CoA N-acyltransferases (Nat)"/>
    <property type="match status" value="1"/>
</dbReference>
<keyword evidence="5" id="KW-1185">Reference proteome</keyword>